<comment type="caution">
    <text evidence="9">The sequence shown here is derived from an EMBL/GenBank/DDBJ whole genome shotgun (WGS) entry which is preliminary data.</text>
</comment>
<evidence type="ECO:0000256" key="1">
    <source>
        <dbReference type="ARBA" id="ARBA00004123"/>
    </source>
</evidence>
<dbReference type="PANTHER" id="PTHR12172:SF0">
    <property type="entry name" value="CELL CYCLE CHECKPOINT PROTEIN RAD17"/>
    <property type="match status" value="1"/>
</dbReference>
<keyword evidence="7" id="KW-0131">Cell cycle</keyword>
<dbReference type="GO" id="GO:0003689">
    <property type="term" value="F:DNA clamp loader activity"/>
    <property type="evidence" value="ECO:0007669"/>
    <property type="project" value="TreeGrafter"/>
</dbReference>
<dbReference type="GO" id="GO:0005634">
    <property type="term" value="C:nucleus"/>
    <property type="evidence" value="ECO:0007669"/>
    <property type="project" value="UniProtKB-SubCell"/>
</dbReference>
<evidence type="ECO:0000256" key="5">
    <source>
        <dbReference type="ARBA" id="ARBA00022840"/>
    </source>
</evidence>
<feature type="region of interest" description="Disordered" evidence="8">
    <location>
        <begin position="1"/>
        <end position="34"/>
    </location>
</feature>
<proteinExistence type="inferred from homology"/>
<comment type="similarity">
    <text evidence="2">Belongs to the rad17/RAD24 family.</text>
</comment>
<evidence type="ECO:0000256" key="2">
    <source>
        <dbReference type="ARBA" id="ARBA00006168"/>
    </source>
</evidence>
<dbReference type="Proteomes" id="UP000822688">
    <property type="component" value="Chromosome 3"/>
</dbReference>
<dbReference type="InterPro" id="IPR004582">
    <property type="entry name" value="Checkpoint_prot_Rad17_Rad24"/>
</dbReference>
<evidence type="ECO:0000256" key="6">
    <source>
        <dbReference type="ARBA" id="ARBA00023242"/>
    </source>
</evidence>
<evidence type="ECO:0000256" key="4">
    <source>
        <dbReference type="ARBA" id="ARBA00022763"/>
    </source>
</evidence>
<dbReference type="Gene3D" id="1.10.8.60">
    <property type="match status" value="1"/>
</dbReference>
<gene>
    <name evidence="9" type="ORF">KC19_3G140600</name>
</gene>
<dbReference type="InterPro" id="IPR027417">
    <property type="entry name" value="P-loop_NTPase"/>
</dbReference>
<organism evidence="9 10">
    <name type="scientific">Ceratodon purpureus</name>
    <name type="common">Fire moss</name>
    <name type="synonym">Dicranum purpureum</name>
    <dbReference type="NCBI Taxonomy" id="3225"/>
    <lineage>
        <taxon>Eukaryota</taxon>
        <taxon>Viridiplantae</taxon>
        <taxon>Streptophyta</taxon>
        <taxon>Embryophyta</taxon>
        <taxon>Bryophyta</taxon>
        <taxon>Bryophytina</taxon>
        <taxon>Bryopsida</taxon>
        <taxon>Dicranidae</taxon>
        <taxon>Pseudoditrichales</taxon>
        <taxon>Ditrichaceae</taxon>
        <taxon>Ceratodon</taxon>
    </lineage>
</organism>
<comment type="subcellular location">
    <subcellularLocation>
        <location evidence="1">Nucleus</location>
    </subcellularLocation>
</comment>
<feature type="region of interest" description="Disordered" evidence="8">
    <location>
        <begin position="496"/>
        <end position="539"/>
    </location>
</feature>
<dbReference type="EMBL" id="CM026423">
    <property type="protein sequence ID" value="KAG0583491.1"/>
    <property type="molecule type" value="Genomic_DNA"/>
</dbReference>
<keyword evidence="3" id="KW-0547">Nucleotide-binding</keyword>
<dbReference type="GO" id="GO:0006281">
    <property type="term" value="P:DNA repair"/>
    <property type="evidence" value="ECO:0007669"/>
    <property type="project" value="InterPro"/>
</dbReference>
<reference evidence="9" key="1">
    <citation type="submission" date="2020-06" db="EMBL/GenBank/DDBJ databases">
        <title>WGS assembly of Ceratodon purpureus strain R40.</title>
        <authorList>
            <person name="Carey S.B."/>
            <person name="Jenkins J."/>
            <person name="Shu S."/>
            <person name="Lovell J.T."/>
            <person name="Sreedasyam A."/>
            <person name="Maumus F."/>
            <person name="Tiley G.P."/>
            <person name="Fernandez-Pozo N."/>
            <person name="Barry K."/>
            <person name="Chen C."/>
            <person name="Wang M."/>
            <person name="Lipzen A."/>
            <person name="Daum C."/>
            <person name="Saski C.A."/>
            <person name="Payton A.C."/>
            <person name="Mcbreen J.C."/>
            <person name="Conrad R.E."/>
            <person name="Kollar L.M."/>
            <person name="Olsson S."/>
            <person name="Huttunen S."/>
            <person name="Landis J.B."/>
            <person name="Wickett N.J."/>
            <person name="Johnson M.G."/>
            <person name="Rensing S.A."/>
            <person name="Grimwood J."/>
            <person name="Schmutz J."/>
            <person name="Mcdaniel S.F."/>
        </authorList>
    </citation>
    <scope>NUCLEOTIDE SEQUENCE</scope>
    <source>
        <strain evidence="9">R40</strain>
    </source>
</reference>
<keyword evidence="4" id="KW-0227">DNA damage</keyword>
<feature type="region of interest" description="Disordered" evidence="8">
    <location>
        <begin position="557"/>
        <end position="600"/>
    </location>
</feature>
<dbReference type="PANTHER" id="PTHR12172">
    <property type="entry name" value="CELL CYCLE CHECKPOINT PROTEIN RAD17"/>
    <property type="match status" value="1"/>
</dbReference>
<dbReference type="FunFam" id="3.40.50.300:FF:001661">
    <property type="entry name" value="RAD17 checkpoint clamp loader component"/>
    <property type="match status" value="1"/>
</dbReference>
<dbReference type="GO" id="GO:0005524">
    <property type="term" value="F:ATP binding"/>
    <property type="evidence" value="ECO:0007669"/>
    <property type="project" value="UniProtKB-KW"/>
</dbReference>
<dbReference type="AlphaFoldDB" id="A0A8T0IKR9"/>
<feature type="compositionally biased region" description="Acidic residues" evidence="8">
    <location>
        <begin position="583"/>
        <end position="600"/>
    </location>
</feature>
<evidence type="ECO:0000256" key="7">
    <source>
        <dbReference type="ARBA" id="ARBA00023306"/>
    </source>
</evidence>
<dbReference type="GO" id="GO:0000077">
    <property type="term" value="P:DNA damage checkpoint signaling"/>
    <property type="evidence" value="ECO:0007669"/>
    <property type="project" value="TreeGrafter"/>
</dbReference>
<evidence type="ECO:0000313" key="9">
    <source>
        <dbReference type="EMBL" id="KAG0583491.1"/>
    </source>
</evidence>
<name>A0A8T0IKR9_CERPU</name>
<keyword evidence="6" id="KW-0539">Nucleus</keyword>
<dbReference type="SUPFAM" id="SSF52540">
    <property type="entry name" value="P-loop containing nucleoside triphosphate hydrolases"/>
    <property type="match status" value="1"/>
</dbReference>
<dbReference type="Gene3D" id="3.40.50.300">
    <property type="entry name" value="P-loop containing nucleotide triphosphate hydrolases"/>
    <property type="match status" value="1"/>
</dbReference>
<evidence type="ECO:0000313" key="10">
    <source>
        <dbReference type="Proteomes" id="UP000822688"/>
    </source>
</evidence>
<evidence type="ECO:0000256" key="3">
    <source>
        <dbReference type="ARBA" id="ARBA00022741"/>
    </source>
</evidence>
<dbReference type="GO" id="GO:0003682">
    <property type="term" value="F:chromatin binding"/>
    <property type="evidence" value="ECO:0007669"/>
    <property type="project" value="TreeGrafter"/>
</dbReference>
<keyword evidence="10" id="KW-1185">Reference proteome</keyword>
<evidence type="ECO:0008006" key="11">
    <source>
        <dbReference type="Google" id="ProtNLM"/>
    </source>
</evidence>
<dbReference type="Pfam" id="PF03215">
    <property type="entry name" value="Rad17"/>
    <property type="match status" value="1"/>
</dbReference>
<keyword evidence="5" id="KW-0067">ATP-binding</keyword>
<sequence>MPQVSKSRPPSGSGRGRKRKLLEGEPVVDAEVGDGGQGELWVEKHAPKTVSDLVVHGKKVGDVRRWLESRLQDPGWRLPGGQLLLLTGPPGVGKSAVVCMLGKELGLEYFEWKTPTPTQWQEHVHHGFTGHRYTSKLDEFEAFVDSARKFPVLPVGSCGSSGRKVKVLLIEDLPHVNDAAQTQQLCRILHELVRSVCFITVVVMTDVSEDGGGRNMRLWGLREAQQTLEAAGATKIVFNPVTPNSIKRLLTKIAATEKCRLSGDYISAIAENCGGDLRHAMSSLQFQCTGHKLRSTKEKESFEFGNARKSALDDNVIRGSDFEAGTSSSPTYGRDNIFSLYHALGKFLHNKRHTDQPLEASQESLLILSEHYRRHPLNMEVPERILSEAQIEFPTLAAFLHENVLDFVDEEAVDDVADIFTYLGDADILLSRRPRGSSSSSSLNDISSSHIAALAAGSVAARGVLFANTHPAPRKWQSVRAPTLWQVERLLSEKKDSTMSRLQATRVPVGAALPSQLSSEVPSRCTPDSPPEEEDEPMDDIRSLTADCIVDLDTLEDLDDDLPHSNTQEQMHVLDRGPSNGFLEDDMEEDEDVIEDDDDD</sequence>
<accession>A0A8T0IKR9</accession>
<feature type="compositionally biased region" description="Low complexity" evidence="8">
    <location>
        <begin position="1"/>
        <end position="12"/>
    </location>
</feature>
<evidence type="ECO:0000256" key="8">
    <source>
        <dbReference type="SAM" id="MobiDB-lite"/>
    </source>
</evidence>
<dbReference type="GO" id="GO:0033314">
    <property type="term" value="P:mitotic DNA replication checkpoint signaling"/>
    <property type="evidence" value="ECO:0007669"/>
    <property type="project" value="TreeGrafter"/>
</dbReference>
<protein>
    <recommendedName>
        <fullName evidence="11">Cell cycle checkpoint protein RAD17</fullName>
    </recommendedName>
</protein>